<protein>
    <submittedName>
        <fullName evidence="1">Uncharacterized protein</fullName>
    </submittedName>
</protein>
<dbReference type="Proteomes" id="UP001279734">
    <property type="component" value="Unassembled WGS sequence"/>
</dbReference>
<comment type="caution">
    <text evidence="1">The sequence shown here is derived from an EMBL/GenBank/DDBJ whole genome shotgun (WGS) entry which is preliminary data.</text>
</comment>
<name>A0AAD3SZW1_NEPGR</name>
<dbReference type="EMBL" id="BSYO01000022">
    <property type="protein sequence ID" value="GMH21063.1"/>
    <property type="molecule type" value="Genomic_DNA"/>
</dbReference>
<evidence type="ECO:0000313" key="2">
    <source>
        <dbReference type="Proteomes" id="UP001279734"/>
    </source>
</evidence>
<proteinExistence type="predicted"/>
<evidence type="ECO:0000313" key="1">
    <source>
        <dbReference type="EMBL" id="GMH21063.1"/>
    </source>
</evidence>
<reference evidence="1" key="1">
    <citation type="submission" date="2023-05" db="EMBL/GenBank/DDBJ databases">
        <title>Nepenthes gracilis genome sequencing.</title>
        <authorList>
            <person name="Fukushima K."/>
        </authorList>
    </citation>
    <scope>NUCLEOTIDE SEQUENCE</scope>
    <source>
        <strain evidence="1">SING2019-196</strain>
    </source>
</reference>
<dbReference type="AlphaFoldDB" id="A0AAD3SZW1"/>
<organism evidence="1 2">
    <name type="scientific">Nepenthes gracilis</name>
    <name type="common">Slender pitcher plant</name>
    <dbReference type="NCBI Taxonomy" id="150966"/>
    <lineage>
        <taxon>Eukaryota</taxon>
        <taxon>Viridiplantae</taxon>
        <taxon>Streptophyta</taxon>
        <taxon>Embryophyta</taxon>
        <taxon>Tracheophyta</taxon>
        <taxon>Spermatophyta</taxon>
        <taxon>Magnoliopsida</taxon>
        <taxon>eudicotyledons</taxon>
        <taxon>Gunneridae</taxon>
        <taxon>Pentapetalae</taxon>
        <taxon>Caryophyllales</taxon>
        <taxon>Nepenthaceae</taxon>
        <taxon>Nepenthes</taxon>
    </lineage>
</organism>
<keyword evidence="2" id="KW-1185">Reference proteome</keyword>
<sequence length="167" mass="19017">MCLVFIQKTFPNLWLSSNNQPLVNVIGLHPEDFSKSLVIKQQSTSCQCDRSSSRRLFQVFVFVALVRWTRPAILWDIYAFTCGPSKYGGSNPKAFIYRSHCSKFYLLGNLVRSCAMSIGTRAFLARSSQLLVGLMMNMRRSWFEILSCVGVAEEFEAAMVVVLVRHF</sequence>
<gene>
    <name evidence="1" type="ORF">Nepgr_022905</name>
</gene>
<accession>A0AAD3SZW1</accession>